<dbReference type="EMBL" id="FOPJ01000013">
    <property type="protein sequence ID" value="SFG75410.1"/>
    <property type="molecule type" value="Genomic_DNA"/>
</dbReference>
<evidence type="ECO:0000313" key="4">
    <source>
        <dbReference type="EMBL" id="SFG75410.1"/>
    </source>
</evidence>
<feature type="region of interest" description="Disordered" evidence="1">
    <location>
        <begin position="1"/>
        <end position="36"/>
    </location>
</feature>
<dbReference type="OrthoDB" id="2004788at2"/>
<keyword evidence="2" id="KW-0472">Membrane</keyword>
<evidence type="ECO:0000256" key="1">
    <source>
        <dbReference type="SAM" id="MobiDB-lite"/>
    </source>
</evidence>
<protein>
    <submittedName>
        <fullName evidence="4">Host cell surface-exposed lipoprotein</fullName>
    </submittedName>
</protein>
<dbReference type="Proteomes" id="UP000199065">
    <property type="component" value="Unassembled WGS sequence"/>
</dbReference>
<name>A0A1I2UEC8_9CORY</name>
<dbReference type="InterPro" id="IPR036388">
    <property type="entry name" value="WH-like_DNA-bd_sf"/>
</dbReference>
<sequence length="249" mass="28628">MQMQTPYDYESAWCNQTPSTDPHIASRQKRERDPEHRKNTLIRGILVVIGIFLLLRGAYGYLGPDAFRLFSQLTVGGTSSQADEEPVEVDTSFIDDLPKLLMQDNLSRHPFSEQRLLEIMCNPSQSFDCEEVKAMLAEMDVDWNENALKSAELTLERQPLSQARLYALLVDSAAHGFTEEQAQYAVEHVQADWFENALRAAKQLQEKEELSDEELFRRLTDPESYAFSEEEAQWALEQLRNPEPERLDA</sequence>
<keyword evidence="2" id="KW-1133">Transmembrane helix</keyword>
<gene>
    <name evidence="4" type="ORF">SAMN05660282_01840</name>
</gene>
<organism evidence="4 5">
    <name type="scientific">Corynebacterium spheniscorum</name>
    <dbReference type="NCBI Taxonomy" id="185761"/>
    <lineage>
        <taxon>Bacteria</taxon>
        <taxon>Bacillati</taxon>
        <taxon>Actinomycetota</taxon>
        <taxon>Actinomycetes</taxon>
        <taxon>Mycobacteriales</taxon>
        <taxon>Corynebacteriaceae</taxon>
        <taxon>Corynebacterium</taxon>
    </lineage>
</organism>
<dbReference type="STRING" id="185761.SAMN05660282_01840"/>
<proteinExistence type="predicted"/>
<dbReference type="AlphaFoldDB" id="A0A1I2UEC8"/>
<dbReference type="Gene3D" id="1.10.10.10">
    <property type="entry name" value="Winged helix-like DNA-binding domain superfamily/Winged helix DNA-binding domain"/>
    <property type="match status" value="2"/>
</dbReference>
<evidence type="ECO:0000313" key="5">
    <source>
        <dbReference type="Proteomes" id="UP000199065"/>
    </source>
</evidence>
<dbReference type="Pfam" id="PF07553">
    <property type="entry name" value="Lipoprotein_Ltp"/>
    <property type="match status" value="2"/>
</dbReference>
<feature type="transmembrane region" description="Helical" evidence="2">
    <location>
        <begin position="40"/>
        <end position="62"/>
    </location>
</feature>
<feature type="domain" description="Putative host cell surface-exposed lipoprotein Ltp-like HTH region" evidence="3">
    <location>
        <begin position="142"/>
        <end position="189"/>
    </location>
</feature>
<evidence type="ECO:0000259" key="3">
    <source>
        <dbReference type="Pfam" id="PF07553"/>
    </source>
</evidence>
<keyword evidence="4" id="KW-0449">Lipoprotein</keyword>
<evidence type="ECO:0000256" key="2">
    <source>
        <dbReference type="SAM" id="Phobius"/>
    </source>
</evidence>
<keyword evidence="5" id="KW-1185">Reference proteome</keyword>
<keyword evidence="2" id="KW-0812">Transmembrane</keyword>
<dbReference type="InterPro" id="IPR011434">
    <property type="entry name" value="Ltp-like_HTH"/>
</dbReference>
<accession>A0A1I2UEC8</accession>
<feature type="domain" description="Putative host cell surface-exposed lipoprotein Ltp-like HTH region" evidence="3">
    <location>
        <begin position="192"/>
        <end position="239"/>
    </location>
</feature>
<reference evidence="4 5" key="1">
    <citation type="submission" date="2016-10" db="EMBL/GenBank/DDBJ databases">
        <authorList>
            <person name="de Groot N.N."/>
        </authorList>
    </citation>
    <scope>NUCLEOTIDE SEQUENCE [LARGE SCALE GENOMIC DNA]</scope>
    <source>
        <strain>J11</strain>
        <strain evidence="5">PG 39</strain>
    </source>
</reference>